<dbReference type="EMBL" id="LSRX01000267">
    <property type="protein sequence ID" value="OLQ02291.1"/>
    <property type="molecule type" value="Genomic_DNA"/>
</dbReference>
<evidence type="ECO:0000313" key="3">
    <source>
        <dbReference type="Proteomes" id="UP000186817"/>
    </source>
</evidence>
<evidence type="ECO:0000256" key="1">
    <source>
        <dbReference type="SAM" id="MobiDB-lite"/>
    </source>
</evidence>
<comment type="caution">
    <text evidence="2">The sequence shown here is derived from an EMBL/GenBank/DDBJ whole genome shotgun (WGS) entry which is preliminary data.</text>
</comment>
<feature type="region of interest" description="Disordered" evidence="1">
    <location>
        <begin position="1"/>
        <end position="28"/>
    </location>
</feature>
<dbReference type="AlphaFoldDB" id="A0A1Q9E4E3"/>
<gene>
    <name evidence="2" type="ORF">AK812_SmicGene14874</name>
</gene>
<keyword evidence="3" id="KW-1185">Reference proteome</keyword>
<proteinExistence type="predicted"/>
<name>A0A1Q9E4E3_SYMMI</name>
<evidence type="ECO:0000313" key="2">
    <source>
        <dbReference type="EMBL" id="OLQ02291.1"/>
    </source>
</evidence>
<feature type="compositionally biased region" description="Acidic residues" evidence="1">
    <location>
        <begin position="1"/>
        <end position="15"/>
    </location>
</feature>
<dbReference type="Proteomes" id="UP000186817">
    <property type="component" value="Unassembled WGS sequence"/>
</dbReference>
<protein>
    <submittedName>
        <fullName evidence="2">Uncharacterized protein</fullName>
    </submittedName>
</protein>
<sequence>MTAEEEEEEEEELISAEEYGRSPTSSESHYAFLQGDLGCLANLEKDFGLLRGCRNEFHEQLAWPSAMPFGMEGVVFTPSKATATVKAILQRTVPGIPGS</sequence>
<organism evidence="2 3">
    <name type="scientific">Symbiodinium microadriaticum</name>
    <name type="common">Dinoflagellate</name>
    <name type="synonym">Zooxanthella microadriatica</name>
    <dbReference type="NCBI Taxonomy" id="2951"/>
    <lineage>
        <taxon>Eukaryota</taxon>
        <taxon>Sar</taxon>
        <taxon>Alveolata</taxon>
        <taxon>Dinophyceae</taxon>
        <taxon>Suessiales</taxon>
        <taxon>Symbiodiniaceae</taxon>
        <taxon>Symbiodinium</taxon>
    </lineage>
</organism>
<reference evidence="2 3" key="1">
    <citation type="submission" date="2016-02" db="EMBL/GenBank/DDBJ databases">
        <title>Genome analysis of coral dinoflagellate symbionts highlights evolutionary adaptations to a symbiotic lifestyle.</title>
        <authorList>
            <person name="Aranda M."/>
            <person name="Li Y."/>
            <person name="Liew Y.J."/>
            <person name="Baumgarten S."/>
            <person name="Simakov O."/>
            <person name="Wilson M."/>
            <person name="Piel J."/>
            <person name="Ashoor H."/>
            <person name="Bougouffa S."/>
            <person name="Bajic V.B."/>
            <person name="Ryu T."/>
            <person name="Ravasi T."/>
            <person name="Bayer T."/>
            <person name="Micklem G."/>
            <person name="Kim H."/>
            <person name="Bhak J."/>
            <person name="Lajeunesse T.C."/>
            <person name="Voolstra C.R."/>
        </authorList>
    </citation>
    <scope>NUCLEOTIDE SEQUENCE [LARGE SCALE GENOMIC DNA]</scope>
    <source>
        <strain evidence="2 3">CCMP2467</strain>
    </source>
</reference>
<accession>A0A1Q9E4E3</accession>